<dbReference type="InterPro" id="IPR037052">
    <property type="entry name" value="CheA-like_P2_sf"/>
</dbReference>
<dbReference type="Gene3D" id="3.30.565.10">
    <property type="entry name" value="Histidine kinase-like ATPase, C-terminal domain"/>
    <property type="match status" value="1"/>
</dbReference>
<dbReference type="Pfam" id="PF02518">
    <property type="entry name" value="HATPase_c"/>
    <property type="match status" value="1"/>
</dbReference>
<evidence type="ECO:0000256" key="5">
    <source>
        <dbReference type="ARBA" id="ARBA00022553"/>
    </source>
</evidence>
<dbReference type="GO" id="GO:0000155">
    <property type="term" value="F:phosphorelay sensor kinase activity"/>
    <property type="evidence" value="ECO:0007669"/>
    <property type="project" value="InterPro"/>
</dbReference>
<dbReference type="SUPFAM" id="SSF55874">
    <property type="entry name" value="ATPase domain of HSP90 chaperone/DNA topoisomerase II/histidine kinase"/>
    <property type="match status" value="1"/>
</dbReference>
<keyword evidence="6" id="KW-0808">Transferase</keyword>
<evidence type="ECO:0000256" key="3">
    <source>
        <dbReference type="ARBA" id="ARBA00021495"/>
    </source>
</evidence>
<name>A0A498DAB8_9BACI</name>
<dbReference type="InterPro" id="IPR036097">
    <property type="entry name" value="HisK_dim/P_sf"/>
</dbReference>
<dbReference type="PANTHER" id="PTHR43395:SF1">
    <property type="entry name" value="CHEMOTAXIS PROTEIN CHEA"/>
    <property type="match status" value="1"/>
</dbReference>
<dbReference type="EC" id="2.7.13.3" evidence="2"/>
<dbReference type="GO" id="GO:0005524">
    <property type="term" value="F:ATP binding"/>
    <property type="evidence" value="ECO:0007669"/>
    <property type="project" value="UniProtKB-KW"/>
</dbReference>
<evidence type="ECO:0000256" key="7">
    <source>
        <dbReference type="ARBA" id="ARBA00022741"/>
    </source>
</evidence>
<accession>A0A498DAB8</accession>
<keyword evidence="5 11" id="KW-0597">Phosphoprotein</keyword>
<dbReference type="FunFam" id="3.30.565.10:FF:000016">
    <property type="entry name" value="Chemotaxis protein CheA, putative"/>
    <property type="match status" value="1"/>
</dbReference>
<evidence type="ECO:0000259" key="15">
    <source>
        <dbReference type="PROSITE" id="PS50894"/>
    </source>
</evidence>
<dbReference type="PROSITE" id="PS50109">
    <property type="entry name" value="HIS_KIN"/>
    <property type="match status" value="1"/>
</dbReference>
<evidence type="ECO:0000313" key="17">
    <source>
        <dbReference type="Proteomes" id="UP000270219"/>
    </source>
</evidence>
<keyword evidence="9" id="KW-0067">ATP-binding</keyword>
<dbReference type="Gene3D" id="3.30.70.1110">
    <property type="entry name" value="Histidine kinase CheA-like, P2 response regulator-binding domain"/>
    <property type="match status" value="1"/>
</dbReference>
<evidence type="ECO:0000256" key="12">
    <source>
        <dbReference type="SAM" id="MobiDB-lite"/>
    </source>
</evidence>
<dbReference type="EMBL" id="RCHR01000002">
    <property type="protein sequence ID" value="RLL46684.1"/>
    <property type="molecule type" value="Genomic_DNA"/>
</dbReference>
<dbReference type="InterPro" id="IPR008207">
    <property type="entry name" value="Sig_transdc_His_kin_Hpt_dom"/>
</dbReference>
<dbReference type="Gene3D" id="1.10.287.560">
    <property type="entry name" value="Histidine kinase CheA-like, homodimeric domain"/>
    <property type="match status" value="1"/>
</dbReference>
<dbReference type="InterPro" id="IPR010808">
    <property type="entry name" value="CheA_P2-bd"/>
</dbReference>
<feature type="domain" description="Histidine kinase" evidence="13">
    <location>
        <begin position="291"/>
        <end position="544"/>
    </location>
</feature>
<dbReference type="GO" id="GO:0006935">
    <property type="term" value="P:chemotaxis"/>
    <property type="evidence" value="ECO:0007669"/>
    <property type="project" value="UniProtKB-KW"/>
</dbReference>
<evidence type="ECO:0000256" key="11">
    <source>
        <dbReference type="PROSITE-ProRule" id="PRU00110"/>
    </source>
</evidence>
<dbReference type="SUPFAM" id="SSF50341">
    <property type="entry name" value="CheW-like"/>
    <property type="match status" value="1"/>
</dbReference>
<dbReference type="InterPro" id="IPR035891">
    <property type="entry name" value="CheY-binding_CheA"/>
</dbReference>
<evidence type="ECO:0000259" key="13">
    <source>
        <dbReference type="PROSITE" id="PS50109"/>
    </source>
</evidence>
<comment type="caution">
    <text evidence="16">The sequence shown here is derived from an EMBL/GenBank/DDBJ whole genome shotgun (WGS) entry which is preliminary data.</text>
</comment>
<evidence type="ECO:0000256" key="2">
    <source>
        <dbReference type="ARBA" id="ARBA00012438"/>
    </source>
</evidence>
<dbReference type="InterPro" id="IPR051315">
    <property type="entry name" value="Bact_Chemotaxis_CheA"/>
</dbReference>
<dbReference type="CDD" id="cd16916">
    <property type="entry name" value="HATPase_CheA-like"/>
    <property type="match status" value="1"/>
</dbReference>
<gene>
    <name evidence="16" type="ORF">D8M04_05620</name>
</gene>
<dbReference type="SMART" id="SM01231">
    <property type="entry name" value="H-kinase_dim"/>
    <property type="match status" value="1"/>
</dbReference>
<dbReference type="PRINTS" id="PR00344">
    <property type="entry name" value="BCTRLSENSOR"/>
</dbReference>
<dbReference type="InterPro" id="IPR036890">
    <property type="entry name" value="HATPase_C_sf"/>
</dbReference>
<evidence type="ECO:0000256" key="1">
    <source>
        <dbReference type="ARBA" id="ARBA00000085"/>
    </source>
</evidence>
<proteinExistence type="predicted"/>
<dbReference type="Pfam" id="PF07194">
    <property type="entry name" value="P2"/>
    <property type="match status" value="1"/>
</dbReference>
<dbReference type="Pfam" id="PF01627">
    <property type="entry name" value="Hpt"/>
    <property type="match status" value="1"/>
</dbReference>
<organism evidence="16 17">
    <name type="scientific">Oceanobacillus piezotolerans</name>
    <dbReference type="NCBI Taxonomy" id="2448030"/>
    <lineage>
        <taxon>Bacteria</taxon>
        <taxon>Bacillati</taxon>
        <taxon>Bacillota</taxon>
        <taxon>Bacilli</taxon>
        <taxon>Bacillales</taxon>
        <taxon>Bacillaceae</taxon>
        <taxon>Oceanobacillus</taxon>
    </lineage>
</organism>
<feature type="compositionally biased region" description="Basic and acidic residues" evidence="12">
    <location>
        <begin position="262"/>
        <end position="293"/>
    </location>
</feature>
<feature type="domain" description="CheW-like" evidence="14">
    <location>
        <begin position="546"/>
        <end position="679"/>
    </location>
</feature>
<dbReference type="InterPro" id="IPR002545">
    <property type="entry name" value="CheW-lke_dom"/>
</dbReference>
<comment type="catalytic activity">
    <reaction evidence="1">
        <text>ATP + protein L-histidine = ADP + protein N-phospho-L-histidine.</text>
        <dbReference type="EC" id="2.7.13.3"/>
    </reaction>
</comment>
<dbReference type="InterPro" id="IPR003594">
    <property type="entry name" value="HATPase_dom"/>
</dbReference>
<feature type="modified residue" description="Phosphohistidine" evidence="11">
    <location>
        <position position="46"/>
    </location>
</feature>
<dbReference type="InterPro" id="IPR036061">
    <property type="entry name" value="CheW-like_dom_sf"/>
</dbReference>
<dbReference type="OrthoDB" id="9803176at2"/>
<dbReference type="Gene3D" id="1.20.120.160">
    <property type="entry name" value="HPT domain"/>
    <property type="match status" value="1"/>
</dbReference>
<dbReference type="InterPro" id="IPR004358">
    <property type="entry name" value="Sig_transdc_His_kin-like_C"/>
</dbReference>
<dbReference type="Proteomes" id="UP000270219">
    <property type="component" value="Unassembled WGS sequence"/>
</dbReference>
<dbReference type="CDD" id="cd00731">
    <property type="entry name" value="CheA_reg"/>
    <property type="match status" value="1"/>
</dbReference>
<dbReference type="SMART" id="SM00073">
    <property type="entry name" value="HPT"/>
    <property type="match status" value="1"/>
</dbReference>
<dbReference type="SMART" id="SM00387">
    <property type="entry name" value="HATPase_c"/>
    <property type="match status" value="1"/>
</dbReference>
<keyword evidence="10" id="KW-0902">Two-component regulatory system</keyword>
<dbReference type="PANTHER" id="PTHR43395">
    <property type="entry name" value="SENSOR HISTIDINE KINASE CHEA"/>
    <property type="match status" value="1"/>
</dbReference>
<dbReference type="Pfam" id="PF01584">
    <property type="entry name" value="CheW"/>
    <property type="match status" value="1"/>
</dbReference>
<dbReference type="PROSITE" id="PS50894">
    <property type="entry name" value="HPT"/>
    <property type="match status" value="1"/>
</dbReference>
<dbReference type="CDD" id="cd00088">
    <property type="entry name" value="HPT"/>
    <property type="match status" value="1"/>
</dbReference>
<feature type="region of interest" description="Disordered" evidence="12">
    <location>
        <begin position="260"/>
        <end position="296"/>
    </location>
</feature>
<dbReference type="SUPFAM" id="SSF55052">
    <property type="entry name" value="CheY-binding domain of CheA"/>
    <property type="match status" value="1"/>
</dbReference>
<dbReference type="SUPFAM" id="SSF47226">
    <property type="entry name" value="Histidine-containing phosphotransfer domain, HPT domain"/>
    <property type="match status" value="1"/>
</dbReference>
<keyword evidence="7" id="KW-0547">Nucleotide-binding</keyword>
<evidence type="ECO:0000313" key="16">
    <source>
        <dbReference type="EMBL" id="RLL46684.1"/>
    </source>
</evidence>
<dbReference type="InterPro" id="IPR005467">
    <property type="entry name" value="His_kinase_dom"/>
</dbReference>
<feature type="domain" description="HPt" evidence="15">
    <location>
        <begin position="1"/>
        <end position="103"/>
    </location>
</feature>
<dbReference type="AlphaFoldDB" id="A0A498DAB8"/>
<reference evidence="16 17" key="1">
    <citation type="submission" date="2018-10" db="EMBL/GenBank/DDBJ databases">
        <title>Oceanobacillus sp. YLB-02 draft genome.</title>
        <authorList>
            <person name="Yu L."/>
        </authorList>
    </citation>
    <scope>NUCLEOTIDE SEQUENCE [LARGE SCALE GENOMIC DNA]</scope>
    <source>
        <strain evidence="16 17">YLB-02</strain>
    </source>
</reference>
<protein>
    <recommendedName>
        <fullName evidence="3">Chemotaxis protein CheA</fullName>
        <ecNumber evidence="2">2.7.13.3</ecNumber>
    </recommendedName>
</protein>
<dbReference type="InterPro" id="IPR036641">
    <property type="entry name" value="HPT_dom_sf"/>
</dbReference>
<evidence type="ECO:0000256" key="6">
    <source>
        <dbReference type="ARBA" id="ARBA00022679"/>
    </source>
</evidence>
<keyword evidence="17" id="KW-1185">Reference proteome</keyword>
<keyword evidence="8" id="KW-0418">Kinase</keyword>
<dbReference type="SMART" id="SM00260">
    <property type="entry name" value="CheW"/>
    <property type="match status" value="1"/>
</dbReference>
<evidence type="ECO:0000259" key="14">
    <source>
        <dbReference type="PROSITE" id="PS50851"/>
    </source>
</evidence>
<sequence>MNTDQYLDVFLDESREHLQAVNDNILELEKQPENLDLVNEIFRSAHTLKGMAATMGYEDIASLTHKMENVLDRIRNRQLSVTTEVIDIIFVAIEYLEDMVGSISDGNDGKKDVSELVARLQQVEKGEAAPDLTDTTTAKNEAAVTLEMETAQQMDIDLDEFQLEVIHQAKEQGFFGYLMTVSLSEDSILKGARAYMVFEIIEKMGEIIKTTPAVEEIEEGNFSGEFAFVFLTKEEAEKIKALVYKVSEVEHVEVSSFSTTGVKEEQNSVEKERAAVEVKNPEKKEATQEESKHHQTKTIRVNLERIDDLLNIFEEVVIDRGRLEVISEGMDNQELKETVEHLSRVSSEMQSLILSMRMVPIEQVFNRFPRMIRGLAKDLDKQINLEIIGADTELDRTVIDEIGDPLVHLIRNSVDHGIEKPEVRLASGKAEEGKLTLHAYHSGNHVFIEIEDDGAGINRNKVQAKAIEKGLVTLEEAESMTDVEIAQFILASGFSTADKVSDISGRGVGLDVVKSKIESLGGQINIETKEGSGSIFSIQLPLTLSIIATLLVKVSSETYAIPLSSIIETVLLDESQIMTAHGKPVMDFRGQVIPLVSLSDIFQVPAIEENENTDTYTAIVVVKKGDKLTGLIVDSFIGQKEVVLKSLGNYLRDVFAISGATILGDGEVALIIDPNALII</sequence>
<dbReference type="PROSITE" id="PS50851">
    <property type="entry name" value="CHEW"/>
    <property type="match status" value="1"/>
</dbReference>
<keyword evidence="4" id="KW-0145">Chemotaxis</keyword>
<evidence type="ECO:0000256" key="9">
    <source>
        <dbReference type="ARBA" id="ARBA00022840"/>
    </source>
</evidence>
<evidence type="ECO:0000256" key="10">
    <source>
        <dbReference type="ARBA" id="ARBA00023012"/>
    </source>
</evidence>
<dbReference type="RefSeq" id="WP_121521935.1">
    <property type="nucleotide sequence ID" value="NZ_RCHR01000002.1"/>
</dbReference>
<dbReference type="Pfam" id="PF02895">
    <property type="entry name" value="H-kinase_dim"/>
    <property type="match status" value="1"/>
</dbReference>
<evidence type="ECO:0000256" key="4">
    <source>
        <dbReference type="ARBA" id="ARBA00022500"/>
    </source>
</evidence>
<dbReference type="InterPro" id="IPR004105">
    <property type="entry name" value="CheA-like_dim"/>
</dbReference>
<dbReference type="GO" id="GO:0005737">
    <property type="term" value="C:cytoplasm"/>
    <property type="evidence" value="ECO:0007669"/>
    <property type="project" value="InterPro"/>
</dbReference>
<dbReference type="Gene3D" id="2.30.30.40">
    <property type="entry name" value="SH3 Domains"/>
    <property type="match status" value="1"/>
</dbReference>
<evidence type="ECO:0000256" key="8">
    <source>
        <dbReference type="ARBA" id="ARBA00022777"/>
    </source>
</evidence>
<dbReference type="SUPFAM" id="SSF47384">
    <property type="entry name" value="Homodimeric domain of signal transducing histidine kinase"/>
    <property type="match status" value="1"/>
</dbReference>
<dbReference type="InterPro" id="IPR037006">
    <property type="entry name" value="CheA-like_homodim_sf"/>
</dbReference>